<organism evidence="1 2">
    <name type="scientific">Halioglobus japonicus</name>
    <dbReference type="NCBI Taxonomy" id="930805"/>
    <lineage>
        <taxon>Bacteria</taxon>
        <taxon>Pseudomonadati</taxon>
        <taxon>Pseudomonadota</taxon>
        <taxon>Gammaproteobacteria</taxon>
        <taxon>Cellvibrionales</taxon>
        <taxon>Halieaceae</taxon>
        <taxon>Halioglobus</taxon>
    </lineage>
</organism>
<comment type="caution">
    <text evidence="1">The sequence shown here is derived from an EMBL/GenBank/DDBJ whole genome shotgun (WGS) entry which is preliminary data.</text>
</comment>
<dbReference type="AlphaFoldDB" id="A0AAP8MBJ3"/>
<evidence type="ECO:0000313" key="2">
    <source>
        <dbReference type="Proteomes" id="UP000235162"/>
    </source>
</evidence>
<accession>A0AAP8MBJ3</accession>
<dbReference type="Proteomes" id="UP000235162">
    <property type="component" value="Unassembled WGS sequence"/>
</dbReference>
<proteinExistence type="predicted"/>
<name>A0AAP8MBJ3_9GAMM</name>
<evidence type="ECO:0008006" key="3">
    <source>
        <dbReference type="Google" id="ProtNLM"/>
    </source>
</evidence>
<reference evidence="1 2" key="1">
    <citation type="submission" date="2018-01" db="EMBL/GenBank/DDBJ databases">
        <title>The draft genome sequence of Halioglobus japonicus S1-36.</title>
        <authorList>
            <person name="Du Z.-J."/>
            <person name="Shi M.-J."/>
        </authorList>
    </citation>
    <scope>NUCLEOTIDE SEQUENCE [LARGE SCALE GENOMIC DNA]</scope>
    <source>
        <strain evidence="1 2">S1-36</strain>
    </source>
</reference>
<evidence type="ECO:0000313" key="1">
    <source>
        <dbReference type="EMBL" id="PLW84592.1"/>
    </source>
</evidence>
<keyword evidence="2" id="KW-1185">Reference proteome</keyword>
<dbReference type="SUPFAM" id="SSF52540">
    <property type="entry name" value="P-loop containing nucleoside triphosphate hydrolases"/>
    <property type="match status" value="1"/>
</dbReference>
<dbReference type="EMBL" id="PKUR01000007">
    <property type="protein sequence ID" value="PLW84592.1"/>
    <property type="molecule type" value="Genomic_DNA"/>
</dbReference>
<dbReference type="InterPro" id="IPR027417">
    <property type="entry name" value="P-loop_NTPase"/>
</dbReference>
<dbReference type="Pfam" id="PF13469">
    <property type="entry name" value="Sulfotransfer_3"/>
    <property type="match status" value="1"/>
</dbReference>
<sequence length="135" mass="15790">MAWPWPIHATNASCACGENHWAFTPTLTTMEWPPRDALEYWLLANENAMRQSAAMPGQFLLVRFEELCSAPFEQVSRIFSFLQLDLPLERLHQLAALIKTPTTWNRHTQHDWRNDFSQTQLERLRAFDYIPETSA</sequence>
<gene>
    <name evidence="1" type="ORF">C0029_18420</name>
</gene>
<protein>
    <recommendedName>
        <fullName evidence="3">Sulfotransferase domain-containing protein</fullName>
    </recommendedName>
</protein>
<dbReference type="Gene3D" id="3.40.50.300">
    <property type="entry name" value="P-loop containing nucleotide triphosphate hydrolases"/>
    <property type="match status" value="1"/>
</dbReference>